<reference evidence="1" key="5">
    <citation type="submission" date="2025-09" db="UniProtKB">
        <authorList>
            <consortium name="Ensembl"/>
        </authorList>
    </citation>
    <scope>IDENTIFICATION</scope>
</reference>
<proteinExistence type="predicted"/>
<reference evidence="2" key="3">
    <citation type="submission" date="2018-12" db="EMBL/GenBank/DDBJ databases">
        <title>G10K-VGP greater horseshoe bat female genome, primary haplotype.</title>
        <authorList>
            <person name="Teeling E."/>
            <person name="Myers G."/>
            <person name="Vernes S."/>
            <person name="Pippel M."/>
            <person name="Winkler S."/>
            <person name="Fedrigo O."/>
            <person name="Rhie A."/>
            <person name="Koren S."/>
            <person name="Phillippy A."/>
            <person name="Lewin H."/>
            <person name="Damas J."/>
            <person name="Howe K."/>
            <person name="Mountcastle J."/>
            <person name="Jarvis E.D."/>
        </authorList>
    </citation>
    <scope>NUCLEOTIDE SEQUENCE [LARGE SCALE GENOMIC DNA]</scope>
</reference>
<name>A0A671DNZ3_RHIFE</name>
<organism evidence="1 2">
    <name type="scientific">Rhinolophus ferrumequinum</name>
    <name type="common">Greater horseshoe bat</name>
    <dbReference type="NCBI Taxonomy" id="59479"/>
    <lineage>
        <taxon>Eukaryota</taxon>
        <taxon>Metazoa</taxon>
        <taxon>Chordata</taxon>
        <taxon>Craniata</taxon>
        <taxon>Vertebrata</taxon>
        <taxon>Euteleostomi</taxon>
        <taxon>Mammalia</taxon>
        <taxon>Eutheria</taxon>
        <taxon>Laurasiatheria</taxon>
        <taxon>Chiroptera</taxon>
        <taxon>Yinpterochiroptera</taxon>
        <taxon>Rhinolophoidea</taxon>
        <taxon>Rhinolophidae</taxon>
        <taxon>Rhinolophinae</taxon>
        <taxon>Rhinolophus</taxon>
    </lineage>
</organism>
<accession>A0A671DNZ3</accession>
<reference evidence="1" key="4">
    <citation type="submission" date="2025-08" db="UniProtKB">
        <authorList>
            <consortium name="Ensembl"/>
        </authorList>
    </citation>
    <scope>IDENTIFICATION</scope>
</reference>
<sequence>MFQSSGRKELDFLKDWHLKELRWEAEESLAAQSSHSSGNKAYISVPHVSRPCLCGCSLRTKAVLHPRPLPVKCPAFQGLPSLSSGKKQLSSPATVFRAQPSKSSPKPKATAMSQLLPWAKSRASHNAVSLRKLVPMGVWPRVILDPFSKSLPEESLHTYNPLGGSHFPSQGDLSSISLVEKDKAQFSLQFLFK</sequence>
<evidence type="ECO:0000313" key="1">
    <source>
        <dbReference type="Ensembl" id="ENSRFEP00010002578.1"/>
    </source>
</evidence>
<dbReference type="GeneTree" id="ENSGT01030000234811"/>
<evidence type="ECO:0000313" key="2">
    <source>
        <dbReference type="Proteomes" id="UP000472240"/>
    </source>
</evidence>
<reference evidence="1 2" key="1">
    <citation type="journal article" date="2015" name="Annu Rev Anim Biosci">
        <title>The Genome 10K Project: a way forward.</title>
        <authorList>
            <person name="Koepfli K.P."/>
            <person name="Paten B."/>
            <person name="O'Brien S.J."/>
            <person name="Koepfli K.P."/>
            <person name="Paten B."/>
            <person name="Antunes A."/>
            <person name="Belov K."/>
            <person name="Bustamante C."/>
            <person name="Castoe T.A."/>
            <person name="Clawson H."/>
            <person name="Crawford A.J."/>
            <person name="Diekhans M."/>
            <person name="Distel D."/>
            <person name="Durbin R."/>
            <person name="Earl D."/>
            <person name="Fujita M.K."/>
            <person name="Gamble T."/>
            <person name="Georges A."/>
            <person name="Gemmell N."/>
            <person name="Gilbert M.T."/>
            <person name="Graves J.M."/>
            <person name="Green R.E."/>
            <person name="Hickey G."/>
            <person name="Jarvis E.D."/>
            <person name="Johnson W."/>
            <person name="Komissarov A."/>
            <person name="Korf I."/>
            <person name="Kuhn R."/>
            <person name="Larkin D.M."/>
            <person name="Lewin H."/>
            <person name="Lopez J.V."/>
            <person name="Ma J."/>
            <person name="Marques-Bonet T."/>
            <person name="Miller W."/>
            <person name="Murphy R."/>
            <person name="Pevzner P."/>
            <person name="Shapiro B."/>
            <person name="Steiner C."/>
            <person name="Tamazian G."/>
            <person name="Venkatesh B."/>
            <person name="Wang J."/>
            <person name="Wayne R."/>
            <person name="Wiley E."/>
            <person name="Yang H."/>
            <person name="Zhang G."/>
            <person name="Haussler D."/>
            <person name="Ryder O."/>
            <person name="O'Brien S.J."/>
        </authorList>
    </citation>
    <scope>NUCLEOTIDE SEQUENCE</scope>
</reference>
<protein>
    <submittedName>
        <fullName evidence="1">Uncharacterized protein</fullName>
    </submittedName>
</protein>
<dbReference type="InParanoid" id="A0A671DNZ3"/>
<reference evidence="1 2" key="2">
    <citation type="journal article" date="2018" name="Annu Rev Anim Biosci">
        <title>Bat Biology, Genomes, and the Bat1K Project: To Generate Chromosome-Level Genomes for All Living Bat Species.</title>
        <authorList>
            <person name="Teeling E.C."/>
            <person name="Vernes S.C."/>
            <person name="Davalos L.M."/>
            <person name="Ray D.A."/>
            <person name="Gilbert M.T.P."/>
            <person name="Myers E."/>
        </authorList>
    </citation>
    <scope>NUCLEOTIDE SEQUENCE</scope>
</reference>
<dbReference type="AlphaFoldDB" id="A0A671DNZ3"/>
<dbReference type="OMA" id="PMGMWPQ"/>
<keyword evidence="2" id="KW-1185">Reference proteome</keyword>
<dbReference type="Ensembl" id="ENSRFET00010002838.1">
    <property type="protein sequence ID" value="ENSRFEP00010002578.1"/>
    <property type="gene ID" value="ENSRFEG00010001867.1"/>
</dbReference>
<dbReference type="Proteomes" id="UP000472240">
    <property type="component" value="Chromosome 3"/>
</dbReference>